<comment type="caution">
    <text evidence="2">The sequence shown here is derived from an EMBL/GenBank/DDBJ whole genome shotgun (WGS) entry which is preliminary data.</text>
</comment>
<dbReference type="AlphaFoldDB" id="A0A7J7LQN5"/>
<dbReference type="EMBL" id="JACGCM010002106">
    <property type="protein sequence ID" value="KAF6144852.1"/>
    <property type="molecule type" value="Genomic_DNA"/>
</dbReference>
<evidence type="ECO:0000313" key="2">
    <source>
        <dbReference type="EMBL" id="KAF6144852.1"/>
    </source>
</evidence>
<evidence type="ECO:0000256" key="1">
    <source>
        <dbReference type="SAM" id="Coils"/>
    </source>
</evidence>
<evidence type="ECO:0000313" key="3">
    <source>
        <dbReference type="Proteomes" id="UP000541444"/>
    </source>
</evidence>
<name>A0A7J7LQN5_9MAGN</name>
<proteinExistence type="predicted"/>
<accession>A0A7J7LQN5</accession>
<reference evidence="2 3" key="1">
    <citation type="journal article" date="2020" name="IScience">
        <title>Genome Sequencing of the Endangered Kingdonia uniflora (Circaeasteraceae, Ranunculales) Reveals Potential Mechanisms of Evolutionary Specialization.</title>
        <authorList>
            <person name="Sun Y."/>
            <person name="Deng T."/>
            <person name="Zhang A."/>
            <person name="Moore M.J."/>
            <person name="Landis J.B."/>
            <person name="Lin N."/>
            <person name="Zhang H."/>
            <person name="Zhang X."/>
            <person name="Huang J."/>
            <person name="Zhang X."/>
            <person name="Sun H."/>
            <person name="Wang H."/>
        </authorList>
    </citation>
    <scope>NUCLEOTIDE SEQUENCE [LARGE SCALE GENOMIC DNA]</scope>
    <source>
        <strain evidence="2">TB1705</strain>
        <tissue evidence="2">Leaf</tissue>
    </source>
</reference>
<gene>
    <name evidence="2" type="ORF">GIB67_001863</name>
</gene>
<keyword evidence="1" id="KW-0175">Coiled coil</keyword>
<dbReference type="Proteomes" id="UP000541444">
    <property type="component" value="Unassembled WGS sequence"/>
</dbReference>
<organism evidence="2 3">
    <name type="scientific">Kingdonia uniflora</name>
    <dbReference type="NCBI Taxonomy" id="39325"/>
    <lineage>
        <taxon>Eukaryota</taxon>
        <taxon>Viridiplantae</taxon>
        <taxon>Streptophyta</taxon>
        <taxon>Embryophyta</taxon>
        <taxon>Tracheophyta</taxon>
        <taxon>Spermatophyta</taxon>
        <taxon>Magnoliopsida</taxon>
        <taxon>Ranunculales</taxon>
        <taxon>Circaeasteraceae</taxon>
        <taxon>Kingdonia</taxon>
    </lineage>
</organism>
<feature type="coiled-coil region" evidence="1">
    <location>
        <begin position="232"/>
        <end position="278"/>
    </location>
</feature>
<keyword evidence="3" id="KW-1185">Reference proteome</keyword>
<protein>
    <submittedName>
        <fullName evidence="2">Uncharacterized protein</fullName>
    </submittedName>
</protein>
<sequence>MVKESRIDGFGCYLAQFDYGLILPLSNLAKSVLNMIGDYPVQLNCNFWEVILVCETLNERWAASGSKSRITAKDFLEYYAGKHVTATDGAYLSSSSSRPCFFNLSSAGRVWNDNLLWVSGISCKVSRMESFIDFVAKEGTELEVPLKNLGINRFKRVASKDDKLAQLNEMPDGPVDMATMSSTIVRNFTKRKAVKRGVASRSAMSDSVDDSNKKRKFARALRGVQLGLRDRSIALERRISQLEGEKNQFKTRKKEAFQLELEKEREVATLKLKEVRAKSVVEAERLVFASATSRNNLAGKLYQLRYTKVDILAFSEGNYKEKEIMDEEEVEEMADGLNVAENTVADNHETNDQKELDVVREREEQTLLYNAEYAEEYEALIYQYEDRLDDNMKLSLKLEEAKSQVEDKTATLLSRDLALNQLISELAELKERVASGSWYDDELAKYRIRALIDEIFDMKCNIHALNEQLLKGEIDLDSA</sequence>